<dbReference type="OrthoDB" id="5340910at2759"/>
<dbReference type="STRING" id="5288.A0A5C5FKA3"/>
<dbReference type="SUPFAM" id="SSF50044">
    <property type="entry name" value="SH3-domain"/>
    <property type="match status" value="1"/>
</dbReference>
<dbReference type="SMART" id="SM00326">
    <property type="entry name" value="SH3"/>
    <property type="match status" value="1"/>
</dbReference>
<reference evidence="6 7" key="1">
    <citation type="submission" date="2019-03" db="EMBL/GenBank/DDBJ databases">
        <title>Rhodosporidium diobovatum UCD-FST 08-225 genome sequencing, assembly, and annotation.</title>
        <authorList>
            <person name="Fakankun I.U."/>
            <person name="Fristensky B."/>
            <person name="Levin D.B."/>
        </authorList>
    </citation>
    <scope>NUCLEOTIDE SEQUENCE [LARGE SCALE GENOMIC DNA]</scope>
    <source>
        <strain evidence="6 7">UCD-FST 08-225</strain>
    </source>
</reference>
<evidence type="ECO:0000256" key="2">
    <source>
        <dbReference type="PROSITE-ProRule" id="PRU00192"/>
    </source>
</evidence>
<dbReference type="Gene3D" id="2.30.30.40">
    <property type="entry name" value="SH3 Domains"/>
    <property type="match status" value="1"/>
</dbReference>
<feature type="domain" description="SH3" evidence="5">
    <location>
        <begin position="389"/>
        <end position="453"/>
    </location>
</feature>
<evidence type="ECO:0000313" key="6">
    <source>
        <dbReference type="EMBL" id="TNY17105.1"/>
    </source>
</evidence>
<dbReference type="Proteomes" id="UP000311382">
    <property type="component" value="Unassembled WGS sequence"/>
</dbReference>
<organism evidence="6 7">
    <name type="scientific">Rhodotorula diobovata</name>
    <dbReference type="NCBI Taxonomy" id="5288"/>
    <lineage>
        <taxon>Eukaryota</taxon>
        <taxon>Fungi</taxon>
        <taxon>Dikarya</taxon>
        <taxon>Basidiomycota</taxon>
        <taxon>Pucciniomycotina</taxon>
        <taxon>Microbotryomycetes</taxon>
        <taxon>Sporidiobolales</taxon>
        <taxon>Sporidiobolaceae</taxon>
        <taxon>Rhodotorula</taxon>
    </lineage>
</organism>
<evidence type="ECO:0000256" key="3">
    <source>
        <dbReference type="SAM" id="MobiDB-lite"/>
    </source>
</evidence>
<keyword evidence="7" id="KW-1185">Reference proteome</keyword>
<gene>
    <name evidence="6" type="ORF">DMC30DRAFT_406749</name>
</gene>
<dbReference type="EMBL" id="SOZI01000246">
    <property type="protein sequence ID" value="TNY17105.1"/>
    <property type="molecule type" value="Genomic_DNA"/>
</dbReference>
<comment type="caution">
    <text evidence="6">The sequence shown here is derived from an EMBL/GenBank/DDBJ whole genome shotgun (WGS) entry which is preliminary data.</text>
</comment>
<feature type="region of interest" description="Disordered" evidence="3">
    <location>
        <begin position="100"/>
        <end position="169"/>
    </location>
</feature>
<evidence type="ECO:0000313" key="7">
    <source>
        <dbReference type="Proteomes" id="UP000311382"/>
    </source>
</evidence>
<dbReference type="InterPro" id="IPR036028">
    <property type="entry name" value="SH3-like_dom_sf"/>
</dbReference>
<keyword evidence="4" id="KW-0472">Membrane</keyword>
<evidence type="ECO:0000256" key="4">
    <source>
        <dbReference type="SAM" id="Phobius"/>
    </source>
</evidence>
<feature type="transmembrane region" description="Helical" evidence="4">
    <location>
        <begin position="174"/>
        <end position="195"/>
    </location>
</feature>
<dbReference type="PROSITE" id="PS50002">
    <property type="entry name" value="SH3"/>
    <property type="match status" value="1"/>
</dbReference>
<keyword evidence="4" id="KW-1133">Transmembrane helix</keyword>
<proteinExistence type="predicted"/>
<evidence type="ECO:0000259" key="5">
    <source>
        <dbReference type="PROSITE" id="PS50002"/>
    </source>
</evidence>
<feature type="region of interest" description="Disordered" evidence="3">
    <location>
        <begin position="461"/>
        <end position="516"/>
    </location>
</feature>
<dbReference type="InterPro" id="IPR001452">
    <property type="entry name" value="SH3_domain"/>
</dbReference>
<sequence>MLEHHQDLAAERFVKHRKRAPQVVAAAGTNEREVLAAARTTEAAAAAADVTTIRGHISIITEGGTVGRVWISPSVVTLSDTAAMPATTTAVVPTTTARTTTAARVTTTSARTTTAARAATSSSAAADTNNAIASSSSSSRTSSSARTTNSSTTNAANNASSKDSDSSSGVSGGAIAGIIIALIAVAALTAGFFFWRRKRNARLARGSGTGLIGGRSPDMAGAAGGAGSGGYKKQHETADSELFANSSASPMWGGEKPPQQEYGATSNNAWAPSATQTQQAERDSFVAPSFASYPASSAAGGQGWPNSSANLLGAGVGAGVGAGAAAAAAPRAMSPFADPHHESIEQREMQQELENQRQAQVAAAAAAAAAAAPPTPVVAVASPFGESEGQGEIRVVKGTFVPNLEDELIFEPGDRIQVLMKYDDGWALGINLSAGTPAAKGVFPFDCLGEVVGAPSAAASAPANARAPSPLPAPVHPSLQPGQPQPATKLAPLQPVNPADVPLPPPTPTGLTPISEGTAAASAPVVSASAPQLAPLALDRNDSPLSASFPAHAAAQGPPTALAPTKSTKRASSLIASRDADLFVALGEVLDKKEEGQKVQQREDESLI</sequence>
<feature type="compositionally biased region" description="Polar residues" evidence="3">
    <location>
        <begin position="262"/>
        <end position="279"/>
    </location>
</feature>
<feature type="region of interest" description="Disordered" evidence="3">
    <location>
        <begin position="206"/>
        <end position="283"/>
    </location>
</feature>
<keyword evidence="1 2" id="KW-0728">SH3 domain</keyword>
<dbReference type="AlphaFoldDB" id="A0A5C5FKA3"/>
<accession>A0A5C5FKA3</accession>
<feature type="region of interest" description="Disordered" evidence="3">
    <location>
        <begin position="547"/>
        <end position="568"/>
    </location>
</feature>
<protein>
    <recommendedName>
        <fullName evidence="5">SH3 domain-containing protein</fullName>
    </recommendedName>
</protein>
<evidence type="ECO:0000256" key="1">
    <source>
        <dbReference type="ARBA" id="ARBA00022443"/>
    </source>
</evidence>
<keyword evidence="4" id="KW-0812">Transmembrane</keyword>
<name>A0A5C5FKA3_9BASI</name>